<evidence type="ECO:0000256" key="6">
    <source>
        <dbReference type="ARBA" id="ARBA00023136"/>
    </source>
</evidence>
<dbReference type="PANTHER" id="PTHR30589">
    <property type="entry name" value="PROLIPOPROTEIN DIACYLGLYCERYL TRANSFERASE"/>
    <property type="match status" value="1"/>
</dbReference>
<dbReference type="GO" id="GO:0042158">
    <property type="term" value="P:lipoprotein biosynthetic process"/>
    <property type="evidence" value="ECO:0007669"/>
    <property type="project" value="UniProtKB-UniRule"/>
</dbReference>
<accession>A0A7G9GAC8</accession>
<evidence type="ECO:0000256" key="7">
    <source>
        <dbReference type="HAMAP-Rule" id="MF_01147"/>
    </source>
</evidence>
<protein>
    <recommendedName>
        <fullName evidence="7">Phosphatidylglycerol--prolipoprotein diacylglyceryl transferase</fullName>
        <ecNumber evidence="7">2.5.1.145</ecNumber>
    </recommendedName>
</protein>
<dbReference type="Pfam" id="PF01790">
    <property type="entry name" value="LGT"/>
    <property type="match status" value="1"/>
</dbReference>
<dbReference type="Proteomes" id="UP000515860">
    <property type="component" value="Chromosome"/>
</dbReference>
<dbReference type="AlphaFoldDB" id="A0A7G9GAC8"/>
<feature type="transmembrane region" description="Helical" evidence="7">
    <location>
        <begin position="45"/>
        <end position="66"/>
    </location>
</feature>
<evidence type="ECO:0000313" key="10">
    <source>
        <dbReference type="Proteomes" id="UP000515860"/>
    </source>
</evidence>
<dbReference type="EC" id="2.5.1.145" evidence="7"/>
<proteinExistence type="inferred from homology"/>
<dbReference type="NCBIfam" id="TIGR00544">
    <property type="entry name" value="lgt"/>
    <property type="match status" value="1"/>
</dbReference>
<feature type="binding site" evidence="7">
    <location>
        <position position="130"/>
    </location>
    <ligand>
        <name>a 1,2-diacyl-sn-glycero-3-phospho-(1'-sn-glycerol)</name>
        <dbReference type="ChEBI" id="CHEBI:64716"/>
    </ligand>
</feature>
<evidence type="ECO:0000256" key="3">
    <source>
        <dbReference type="ARBA" id="ARBA00022679"/>
    </source>
</evidence>
<dbReference type="PANTHER" id="PTHR30589:SF0">
    <property type="entry name" value="PHOSPHATIDYLGLYCEROL--PROLIPOPROTEIN DIACYLGLYCERYL TRANSFERASE"/>
    <property type="match status" value="1"/>
</dbReference>
<feature type="transmembrane region" description="Helical" evidence="7">
    <location>
        <begin position="226"/>
        <end position="246"/>
    </location>
</feature>
<dbReference type="InterPro" id="IPR001640">
    <property type="entry name" value="Lgt"/>
</dbReference>
<evidence type="ECO:0000256" key="1">
    <source>
        <dbReference type="ARBA" id="ARBA00007150"/>
    </source>
</evidence>
<reference evidence="9 10" key="1">
    <citation type="submission" date="2020-08" db="EMBL/GenBank/DDBJ databases">
        <authorList>
            <person name="Liu C."/>
            <person name="Sun Q."/>
        </authorList>
    </citation>
    <scope>NUCLEOTIDE SEQUENCE [LARGE SCALE GENOMIC DNA]</scope>
    <source>
        <strain evidence="9 10">NSJ-29</strain>
    </source>
</reference>
<evidence type="ECO:0000256" key="8">
    <source>
        <dbReference type="SAM" id="MobiDB-lite"/>
    </source>
</evidence>
<evidence type="ECO:0000256" key="5">
    <source>
        <dbReference type="ARBA" id="ARBA00022989"/>
    </source>
</evidence>
<dbReference type="GO" id="GO:0005886">
    <property type="term" value="C:plasma membrane"/>
    <property type="evidence" value="ECO:0007669"/>
    <property type="project" value="UniProtKB-SubCell"/>
</dbReference>
<comment type="pathway">
    <text evidence="7">Protein modification; lipoprotein biosynthesis (diacylglyceryl transfer).</text>
</comment>
<comment type="similarity">
    <text evidence="1 7">Belongs to the Lgt family.</text>
</comment>
<dbReference type="GO" id="GO:0008961">
    <property type="term" value="F:phosphatidylglycerol-prolipoprotein diacylglyceryl transferase activity"/>
    <property type="evidence" value="ECO:0007669"/>
    <property type="project" value="UniProtKB-UniRule"/>
</dbReference>
<dbReference type="EMBL" id="CP060635">
    <property type="protein sequence ID" value="QNM07760.1"/>
    <property type="molecule type" value="Genomic_DNA"/>
</dbReference>
<dbReference type="NCBIfam" id="NF000778">
    <property type="entry name" value="PRK00052.3-4"/>
    <property type="match status" value="1"/>
</dbReference>
<comment type="function">
    <text evidence="7">Catalyzes the transfer of the diacylglyceryl group from phosphatidylglycerol to the sulfhydryl group of the N-terminal cysteine of a prolipoprotein, the first step in the formation of mature lipoproteins.</text>
</comment>
<dbReference type="KEGG" id="whj:H9Q79_12665"/>
<sequence>MYNDLFSIGPLTIHGYGLMTAIGILSAYFTAEYRAKKKGLKPEKIFGLVCWCVILGYIGSKLLYMITILPDLIADPSIFLHSLGDGWVVFGGILGGILGGYIYCRRSKLEVWKYFDLGLASVALAQGFGRIGCFLAGCCFGTETSCALSITFTNSNFAPNGVPLVPTQLISSALDFLLFFFLIFYDKKLKKRDGEVTAWYLILYSAGRFILEFWRGDLIRGSVGTLSTSQFIGIFTLIAGIVLLVLRRKSKPADDGRQTDAGTPQEEAEAIDEIDSPAEEAQADVAAEGEKDKKKTDAESEE</sequence>
<comment type="catalytic activity">
    <reaction evidence="7">
        <text>L-cysteinyl-[prolipoprotein] + a 1,2-diacyl-sn-glycero-3-phospho-(1'-sn-glycerol) = an S-1,2-diacyl-sn-glyceryl-L-cysteinyl-[prolipoprotein] + sn-glycerol 1-phosphate + H(+)</text>
        <dbReference type="Rhea" id="RHEA:56712"/>
        <dbReference type="Rhea" id="RHEA-COMP:14679"/>
        <dbReference type="Rhea" id="RHEA-COMP:14680"/>
        <dbReference type="ChEBI" id="CHEBI:15378"/>
        <dbReference type="ChEBI" id="CHEBI:29950"/>
        <dbReference type="ChEBI" id="CHEBI:57685"/>
        <dbReference type="ChEBI" id="CHEBI:64716"/>
        <dbReference type="ChEBI" id="CHEBI:140658"/>
        <dbReference type="EC" id="2.5.1.145"/>
    </reaction>
</comment>
<keyword evidence="6 7" id="KW-0472">Membrane</keyword>
<name>A0A7G9GAC8_9FIRM</name>
<feature type="transmembrane region" description="Helical" evidence="7">
    <location>
        <begin position="197"/>
        <end position="214"/>
    </location>
</feature>
<keyword evidence="5 7" id="KW-1133">Transmembrane helix</keyword>
<feature type="transmembrane region" description="Helical" evidence="7">
    <location>
        <begin position="13"/>
        <end position="33"/>
    </location>
</feature>
<dbReference type="HAMAP" id="MF_01147">
    <property type="entry name" value="Lgt"/>
    <property type="match status" value="1"/>
</dbReference>
<organism evidence="9 10">
    <name type="scientific">Wansuia hejianensis</name>
    <dbReference type="NCBI Taxonomy" id="2763667"/>
    <lineage>
        <taxon>Bacteria</taxon>
        <taxon>Bacillati</taxon>
        <taxon>Bacillota</taxon>
        <taxon>Clostridia</taxon>
        <taxon>Lachnospirales</taxon>
        <taxon>Lachnospiraceae</taxon>
        <taxon>Wansuia</taxon>
    </lineage>
</organism>
<keyword evidence="9" id="KW-0449">Lipoprotein</keyword>
<evidence type="ECO:0000313" key="9">
    <source>
        <dbReference type="EMBL" id="QNM07760.1"/>
    </source>
</evidence>
<feature type="transmembrane region" description="Helical" evidence="7">
    <location>
        <begin position="131"/>
        <end position="152"/>
    </location>
</feature>
<keyword evidence="4 7" id="KW-0812">Transmembrane</keyword>
<evidence type="ECO:0000256" key="2">
    <source>
        <dbReference type="ARBA" id="ARBA00022475"/>
    </source>
</evidence>
<comment type="subcellular location">
    <subcellularLocation>
        <location evidence="7">Cell membrane</location>
        <topology evidence="7">Multi-pass membrane protein</topology>
    </subcellularLocation>
</comment>
<keyword evidence="10" id="KW-1185">Reference proteome</keyword>
<keyword evidence="3 7" id="KW-0808">Transferase</keyword>
<dbReference type="UniPathway" id="UPA00664"/>
<evidence type="ECO:0000256" key="4">
    <source>
        <dbReference type="ARBA" id="ARBA00022692"/>
    </source>
</evidence>
<dbReference type="RefSeq" id="WP_118643487.1">
    <property type="nucleotide sequence ID" value="NZ_CP060635.1"/>
</dbReference>
<feature type="compositionally biased region" description="Acidic residues" evidence="8">
    <location>
        <begin position="266"/>
        <end position="282"/>
    </location>
</feature>
<feature type="transmembrane region" description="Helical" evidence="7">
    <location>
        <begin position="86"/>
        <end position="104"/>
    </location>
</feature>
<feature type="region of interest" description="Disordered" evidence="8">
    <location>
        <begin position="252"/>
        <end position="302"/>
    </location>
</feature>
<gene>
    <name evidence="7" type="primary">lgt</name>
    <name evidence="9" type="ORF">H9Q79_12665</name>
</gene>
<feature type="transmembrane region" description="Helical" evidence="7">
    <location>
        <begin position="164"/>
        <end position="185"/>
    </location>
</feature>
<keyword evidence="2 7" id="KW-1003">Cell membrane</keyword>
<feature type="compositionally biased region" description="Basic and acidic residues" evidence="8">
    <location>
        <begin position="288"/>
        <end position="302"/>
    </location>
</feature>